<keyword evidence="2" id="KW-0472">Membrane</keyword>
<name>A0A6F8T7Z4_9GAMM</name>
<feature type="transmembrane region" description="Helical" evidence="2">
    <location>
        <begin position="166"/>
        <end position="188"/>
    </location>
</feature>
<keyword evidence="4" id="KW-1185">Reference proteome</keyword>
<proteinExistence type="inferred from homology"/>
<dbReference type="GO" id="GO:0016020">
    <property type="term" value="C:membrane"/>
    <property type="evidence" value="ECO:0007669"/>
    <property type="project" value="InterPro"/>
</dbReference>
<gene>
    <name evidence="3" type="ORF">TUM19329_26840</name>
</gene>
<feature type="transmembrane region" description="Helical" evidence="2">
    <location>
        <begin position="6"/>
        <end position="25"/>
    </location>
</feature>
<feature type="transmembrane region" description="Helical" evidence="2">
    <location>
        <begin position="71"/>
        <end position="96"/>
    </location>
</feature>
<dbReference type="AlphaFoldDB" id="A0A6F8T7Z4"/>
<feature type="transmembrane region" description="Helical" evidence="2">
    <location>
        <begin position="102"/>
        <end position="124"/>
    </location>
</feature>
<accession>A0A6F8T7Z4</accession>
<organism evidence="3 4">
    <name type="scientific">Legionella antarctica</name>
    <dbReference type="NCBI Taxonomy" id="2708020"/>
    <lineage>
        <taxon>Bacteria</taxon>
        <taxon>Pseudomonadati</taxon>
        <taxon>Pseudomonadota</taxon>
        <taxon>Gammaproteobacteria</taxon>
        <taxon>Legionellales</taxon>
        <taxon>Legionellaceae</taxon>
        <taxon>Legionella</taxon>
    </lineage>
</organism>
<evidence type="ECO:0000313" key="4">
    <source>
        <dbReference type="Proteomes" id="UP000502894"/>
    </source>
</evidence>
<dbReference type="RefSeq" id="WP_173237684.1">
    <property type="nucleotide sequence ID" value="NZ_AP022839.1"/>
</dbReference>
<dbReference type="PANTHER" id="PTHR33219">
    <property type="entry name" value="YLMG HOMOLOG PROTEIN 2, CHLOROPLASTIC"/>
    <property type="match status" value="1"/>
</dbReference>
<dbReference type="PANTHER" id="PTHR33219:SF14">
    <property type="entry name" value="PROTEIN COFACTOR ASSEMBLY OF COMPLEX C SUBUNIT B CCB3, CHLOROPLASTIC-RELATED"/>
    <property type="match status" value="1"/>
</dbReference>
<sequence length="191" mass="21912">MSGFTAVGFFIFSLFFGLIIFSLWVRIALRYLRISALTQFSQLISTITDPLVKPFNIILKQKYKPGQKYDWVAFGVLILVEIVKIICLSLLLFHAIIPVPFLLLYVLADLIIQPCNLLFYAILIRVIMSYVNPRWQHPIADFLRLLTEPLLILGRKIIPDISGFDFSPIIMIIILKIITLFISASLPWSLL</sequence>
<dbReference type="Pfam" id="PF02325">
    <property type="entry name" value="CCB3_YggT"/>
    <property type="match status" value="2"/>
</dbReference>
<protein>
    <submittedName>
        <fullName evidence="3">YggT family protein</fullName>
    </submittedName>
</protein>
<comment type="similarity">
    <text evidence="1">Belongs to the YggT family.</text>
</comment>
<evidence type="ECO:0000313" key="3">
    <source>
        <dbReference type="EMBL" id="BCA96323.1"/>
    </source>
</evidence>
<evidence type="ECO:0000256" key="1">
    <source>
        <dbReference type="ARBA" id="ARBA00010894"/>
    </source>
</evidence>
<dbReference type="EMBL" id="AP022839">
    <property type="protein sequence ID" value="BCA96323.1"/>
    <property type="molecule type" value="Genomic_DNA"/>
</dbReference>
<dbReference type="InterPro" id="IPR003425">
    <property type="entry name" value="CCB3/YggT"/>
</dbReference>
<dbReference type="KEGG" id="lant:TUM19329_26840"/>
<evidence type="ECO:0000256" key="2">
    <source>
        <dbReference type="SAM" id="Phobius"/>
    </source>
</evidence>
<keyword evidence="2" id="KW-0812">Transmembrane</keyword>
<dbReference type="Proteomes" id="UP000502894">
    <property type="component" value="Chromosome"/>
</dbReference>
<keyword evidence="2" id="KW-1133">Transmembrane helix</keyword>
<reference evidence="3" key="1">
    <citation type="journal article" date="2020" name="Microbiol. Resour. Announc.">
        <title>Complete Genome Sequence of Novel Psychrotolerant Legionella Strain TUM19329, Isolated from Antarctic Lake Sediment.</title>
        <authorList>
            <person name="Shimada S."/>
            <person name="Nakai R."/>
            <person name="Aoki K."/>
            <person name="Shimoeda N."/>
            <person name="Ohno G."/>
            <person name="Miyazaki Y."/>
            <person name="Kudoh S."/>
            <person name="Imura S."/>
            <person name="Watanabe K."/>
            <person name="Ishii Y."/>
            <person name="Tateda K."/>
        </authorList>
    </citation>
    <scope>NUCLEOTIDE SEQUENCE [LARGE SCALE GENOMIC DNA]</scope>
    <source>
        <strain evidence="3">TUM19329</strain>
    </source>
</reference>